<dbReference type="AlphaFoldDB" id="A0A286AC00"/>
<gene>
    <name evidence="2" type="ORF">SAMN06297164_2372</name>
</gene>
<dbReference type="EMBL" id="OCMU01000001">
    <property type="protein sequence ID" value="SOD19387.1"/>
    <property type="molecule type" value="Genomic_DNA"/>
</dbReference>
<dbReference type="RefSeq" id="WP_097105801.1">
    <property type="nucleotide sequence ID" value="NZ_OCMU01000001.1"/>
</dbReference>
<dbReference type="SUPFAM" id="SSF46689">
    <property type="entry name" value="Homeodomain-like"/>
    <property type="match status" value="1"/>
</dbReference>
<protein>
    <submittedName>
        <fullName evidence="2">Mor transcription activator family protein</fullName>
    </submittedName>
</protein>
<evidence type="ECO:0000313" key="2">
    <source>
        <dbReference type="EMBL" id="SOD19387.1"/>
    </source>
</evidence>
<dbReference type="InterPro" id="IPR014875">
    <property type="entry name" value="Mor_transcription_activator"/>
</dbReference>
<name>A0A286AC00_9PROT</name>
<dbReference type="InterPro" id="IPR009057">
    <property type="entry name" value="Homeodomain-like_sf"/>
</dbReference>
<evidence type="ECO:0000313" key="3">
    <source>
        <dbReference type="Proteomes" id="UP000219335"/>
    </source>
</evidence>
<evidence type="ECO:0000259" key="1">
    <source>
        <dbReference type="Pfam" id="PF08765"/>
    </source>
</evidence>
<dbReference type="Pfam" id="PF08765">
    <property type="entry name" value="Mor"/>
    <property type="match status" value="1"/>
</dbReference>
<dbReference type="Gene3D" id="1.10.10.60">
    <property type="entry name" value="Homeodomain-like"/>
    <property type="match status" value="1"/>
</dbReference>
<organism evidence="2 3">
    <name type="scientific">Nitrosomonas ureae</name>
    <dbReference type="NCBI Taxonomy" id="44577"/>
    <lineage>
        <taxon>Bacteria</taxon>
        <taxon>Pseudomonadati</taxon>
        <taxon>Pseudomonadota</taxon>
        <taxon>Betaproteobacteria</taxon>
        <taxon>Nitrosomonadales</taxon>
        <taxon>Nitrosomonadaceae</taxon>
        <taxon>Nitrosomonas</taxon>
    </lineage>
</organism>
<accession>A0A286AC00</accession>
<proteinExistence type="predicted"/>
<dbReference type="Proteomes" id="UP000219335">
    <property type="component" value="Unassembled WGS sequence"/>
</dbReference>
<feature type="domain" description="Mor transcription activator" evidence="1">
    <location>
        <begin position="48"/>
        <end position="124"/>
    </location>
</feature>
<sequence length="131" mass="14854">MTSDINISLLPKTLQEIAQEIGISDTLKLVRHYGGTSVYIPRKLKVGHELIAVLGIDSATKICEKFGGYDRIEIPKAQMLTLELRNIEILNDKKVLSRSKIARKYGLTERQITKILHRNRQSQAIEQPALF</sequence>
<reference evidence="2 3" key="1">
    <citation type="submission" date="2017-09" db="EMBL/GenBank/DDBJ databases">
        <authorList>
            <person name="Ehlers B."/>
            <person name="Leendertz F.H."/>
        </authorList>
    </citation>
    <scope>NUCLEOTIDE SEQUENCE [LARGE SCALE GENOMIC DNA]</scope>
    <source>
        <strain evidence="2 3">Nm42</strain>
    </source>
</reference>